<dbReference type="PROSITE" id="PS51352">
    <property type="entry name" value="THIOREDOXIN_2"/>
    <property type="match status" value="1"/>
</dbReference>
<reference evidence="11 16" key="1">
    <citation type="submission" date="2014-03" db="EMBL/GenBank/DDBJ databases">
        <title>Complete genome sequence of Pseudomonas stutzeri 19SMN4.</title>
        <authorList>
            <person name="Brunet-Galmes I."/>
            <person name="Nogales B."/>
            <person name="Busquets A."/>
            <person name="Pena A."/>
            <person name="Gomila M."/>
            <person name="Garcia-Valdes E."/>
            <person name="Lalucat J."/>
            <person name="Bennasar A."/>
            <person name="Bosch R."/>
        </authorList>
    </citation>
    <scope>NUCLEOTIDE SEQUENCE [LARGE SCALE GENOMIC DNA]</scope>
    <source>
        <strain evidence="11 16">19SMN4</strain>
    </source>
</reference>
<evidence type="ECO:0000313" key="18">
    <source>
        <dbReference type="Proteomes" id="UP000235925"/>
    </source>
</evidence>
<evidence type="ECO:0000256" key="5">
    <source>
        <dbReference type="ARBA" id="ARBA00023284"/>
    </source>
</evidence>
<evidence type="ECO:0000256" key="3">
    <source>
        <dbReference type="ARBA" id="ARBA00022982"/>
    </source>
</evidence>
<dbReference type="EMBL" id="CP007509">
    <property type="protein sequence ID" value="AHY44420.1"/>
    <property type="molecule type" value="Genomic_DNA"/>
</dbReference>
<dbReference type="NCBIfam" id="NF006898">
    <property type="entry name" value="PRK09381.1"/>
    <property type="match status" value="1"/>
</dbReference>
<dbReference type="Proteomes" id="UP000025238">
    <property type="component" value="Chromosome"/>
</dbReference>
<accession>A0A023WXF3</accession>
<dbReference type="EMBL" id="PPXG01000003">
    <property type="protein sequence ID" value="POH83517.1"/>
    <property type="molecule type" value="Genomic_DNA"/>
</dbReference>
<dbReference type="EMBL" id="POUN01000005">
    <property type="protein sequence ID" value="PNF79257.1"/>
    <property type="molecule type" value="Genomic_DNA"/>
</dbReference>
<evidence type="ECO:0000313" key="11">
    <source>
        <dbReference type="EMBL" id="AHY44420.1"/>
    </source>
</evidence>
<evidence type="ECO:0000259" key="10">
    <source>
        <dbReference type="PROSITE" id="PS51352"/>
    </source>
</evidence>
<dbReference type="OrthoDB" id="9790390at2"/>
<dbReference type="PROSITE" id="PS00194">
    <property type="entry name" value="THIOREDOXIN_1"/>
    <property type="match status" value="1"/>
</dbReference>
<dbReference type="InterPro" id="IPR005746">
    <property type="entry name" value="Thioredoxin"/>
</dbReference>
<feature type="disulfide bond" description="Redox-active" evidence="9">
    <location>
        <begin position="33"/>
        <end position="36"/>
    </location>
</feature>
<evidence type="ECO:0000256" key="9">
    <source>
        <dbReference type="PIRSR" id="PIRSR000077-4"/>
    </source>
</evidence>
<evidence type="ECO:0000256" key="7">
    <source>
        <dbReference type="PIRNR" id="PIRNR000077"/>
    </source>
</evidence>
<evidence type="ECO:0000313" key="12">
    <source>
        <dbReference type="EMBL" id="KIZ35688.1"/>
    </source>
</evidence>
<name>A0A023WXF3_STUST</name>
<feature type="site" description="Contributes to redox potential value" evidence="8">
    <location>
        <position position="34"/>
    </location>
</feature>
<evidence type="ECO:0000256" key="6">
    <source>
        <dbReference type="NCBIfam" id="TIGR01068"/>
    </source>
</evidence>
<dbReference type="PANTHER" id="PTHR45663:SF11">
    <property type="entry name" value="GEO12009P1"/>
    <property type="match status" value="1"/>
</dbReference>
<keyword evidence="3" id="KW-0249">Electron transport</keyword>
<dbReference type="GeneID" id="99796679"/>
<dbReference type="EMBL" id="JXXD01000112">
    <property type="protein sequence ID" value="KIZ35688.1"/>
    <property type="molecule type" value="Genomic_DNA"/>
</dbReference>
<evidence type="ECO:0000313" key="16">
    <source>
        <dbReference type="Proteomes" id="UP000025238"/>
    </source>
</evidence>
<feature type="site" description="Contributes to redox potential value" evidence="8">
    <location>
        <position position="35"/>
    </location>
</feature>
<dbReference type="PANTHER" id="PTHR45663">
    <property type="entry name" value="GEO12009P1"/>
    <property type="match status" value="1"/>
</dbReference>
<feature type="active site" description="Nucleophile" evidence="8">
    <location>
        <position position="36"/>
    </location>
</feature>
<evidence type="ECO:0000256" key="4">
    <source>
        <dbReference type="ARBA" id="ARBA00023157"/>
    </source>
</evidence>
<keyword evidence="2" id="KW-0813">Transport</keyword>
<dbReference type="Proteomes" id="UP000237068">
    <property type="component" value="Unassembled WGS sequence"/>
</dbReference>
<dbReference type="PRINTS" id="PR00421">
    <property type="entry name" value="THIOREDOXIN"/>
</dbReference>
<evidence type="ECO:0000313" key="20">
    <source>
        <dbReference type="Proteomes" id="UP000237068"/>
    </source>
</evidence>
<dbReference type="InterPro" id="IPR017937">
    <property type="entry name" value="Thioredoxin_CS"/>
</dbReference>
<dbReference type="Pfam" id="PF00085">
    <property type="entry name" value="Thioredoxin"/>
    <property type="match status" value="1"/>
</dbReference>
<dbReference type="GO" id="GO:0005829">
    <property type="term" value="C:cytosol"/>
    <property type="evidence" value="ECO:0007669"/>
    <property type="project" value="TreeGrafter"/>
</dbReference>
<evidence type="ECO:0000256" key="8">
    <source>
        <dbReference type="PIRSR" id="PIRSR000077-1"/>
    </source>
</evidence>
<dbReference type="FunFam" id="3.40.30.10:FF:000001">
    <property type="entry name" value="Thioredoxin"/>
    <property type="match status" value="1"/>
</dbReference>
<dbReference type="InterPro" id="IPR036249">
    <property type="entry name" value="Thioredoxin-like_sf"/>
</dbReference>
<evidence type="ECO:0000313" key="14">
    <source>
        <dbReference type="EMBL" id="PNF79257.1"/>
    </source>
</evidence>
<organism evidence="11 16">
    <name type="scientific">Stutzerimonas stutzeri</name>
    <name type="common">Pseudomonas stutzeri</name>
    <dbReference type="NCBI Taxonomy" id="316"/>
    <lineage>
        <taxon>Bacteria</taxon>
        <taxon>Pseudomonadati</taxon>
        <taxon>Pseudomonadota</taxon>
        <taxon>Gammaproteobacteria</taxon>
        <taxon>Pseudomonadales</taxon>
        <taxon>Pseudomonadaceae</taxon>
        <taxon>Stutzerimonas</taxon>
    </lineage>
</organism>
<feature type="active site" description="Nucleophile" evidence="8">
    <location>
        <position position="33"/>
    </location>
</feature>
<dbReference type="NCBIfam" id="TIGR01068">
    <property type="entry name" value="thioredoxin"/>
    <property type="match status" value="1"/>
</dbReference>
<sequence length="108" mass="11957">MSEYINNVSDSSFEQDVLQADGPVLVDYWAEWCGPCKMIAPVLDEIAKDYEGRLKVCKLNIDENQETPPKYGVRGIPTLMLFKNGNVEATKVGALSKSQLAAFLDSNI</sequence>
<dbReference type="SUPFAM" id="SSF52833">
    <property type="entry name" value="Thioredoxin-like"/>
    <property type="match status" value="1"/>
</dbReference>
<dbReference type="KEGG" id="pstu:UIB01_18870"/>
<dbReference type="InterPro" id="IPR013766">
    <property type="entry name" value="Thioredoxin_domain"/>
</dbReference>
<protein>
    <recommendedName>
        <fullName evidence="6 7">Thioredoxin</fullName>
    </recommendedName>
</protein>
<dbReference type="Gene3D" id="3.40.30.10">
    <property type="entry name" value="Glutaredoxin"/>
    <property type="match status" value="1"/>
</dbReference>
<feature type="domain" description="Thioredoxin" evidence="10">
    <location>
        <begin position="1"/>
        <end position="108"/>
    </location>
</feature>
<evidence type="ECO:0000313" key="19">
    <source>
        <dbReference type="Proteomes" id="UP000236003"/>
    </source>
</evidence>
<dbReference type="GO" id="GO:0015035">
    <property type="term" value="F:protein-disulfide reductase activity"/>
    <property type="evidence" value="ECO:0007669"/>
    <property type="project" value="UniProtKB-UniRule"/>
</dbReference>
<dbReference type="PATRIC" id="fig|316.104.peg.1298"/>
<dbReference type="Proteomes" id="UP000236003">
    <property type="component" value="Unassembled WGS sequence"/>
</dbReference>
<comment type="similarity">
    <text evidence="1 7">Belongs to the thioredoxin family.</text>
</comment>
<dbReference type="GO" id="GO:0045454">
    <property type="term" value="P:cell redox homeostasis"/>
    <property type="evidence" value="ECO:0007669"/>
    <property type="project" value="TreeGrafter"/>
</dbReference>
<gene>
    <name evidence="15" type="ORF">CXK91_09870</name>
    <name evidence="14" type="ORF">CXK92_17230</name>
    <name evidence="13" type="ORF">CXK99_11970</name>
    <name evidence="12" type="ORF">LO50_12245</name>
    <name evidence="11" type="ORF">UIB01_18870</name>
</gene>
<evidence type="ECO:0000313" key="17">
    <source>
        <dbReference type="Proteomes" id="UP000032439"/>
    </source>
</evidence>
<dbReference type="Proteomes" id="UP000032439">
    <property type="component" value="Unassembled WGS sequence"/>
</dbReference>
<evidence type="ECO:0000313" key="15">
    <source>
        <dbReference type="EMBL" id="POH83517.1"/>
    </source>
</evidence>
<feature type="site" description="Deprotonates C-terminal active site Cys" evidence="8">
    <location>
        <position position="27"/>
    </location>
</feature>
<evidence type="ECO:0000256" key="1">
    <source>
        <dbReference type="ARBA" id="ARBA00008987"/>
    </source>
</evidence>
<keyword evidence="5 9" id="KW-0676">Redox-active center</keyword>
<dbReference type="CDD" id="cd02947">
    <property type="entry name" value="TRX_family"/>
    <property type="match status" value="1"/>
</dbReference>
<reference evidence="18 19" key="3">
    <citation type="submission" date="2018-01" db="EMBL/GenBank/DDBJ databases">
        <title>Denitrification phenotypes of diverse strains of Pseudomonas stutzeri.</title>
        <authorList>
            <person name="Milligan D.A."/>
            <person name="Bergaust L."/>
            <person name="Bakken L.R."/>
            <person name="Frostegard A."/>
        </authorList>
    </citation>
    <scope>NUCLEOTIDE SEQUENCE [LARGE SCALE GENOMIC DNA]</scope>
    <source>
        <strain evidence="15 20">24a13</strain>
        <strain evidence="13 19">CCUG 44592</strain>
        <strain evidence="14 18">KC</strain>
    </source>
</reference>
<dbReference type="PIRSF" id="PIRSF000077">
    <property type="entry name" value="Thioredoxin"/>
    <property type="match status" value="1"/>
</dbReference>
<reference evidence="12 17" key="2">
    <citation type="submission" date="2014-11" db="EMBL/GenBank/DDBJ databases">
        <title>Genomics and ecophysiology of heterotrophic nitrogen fixing bacteria isolated from estuarine surface water.</title>
        <authorList>
            <person name="Bentzon-Tilia M."/>
            <person name="Severin I."/>
            <person name="Hansen L.H."/>
            <person name="Riemann L."/>
        </authorList>
    </citation>
    <scope>NUCLEOTIDE SEQUENCE [LARGE SCALE GENOMIC DNA]</scope>
    <source>
        <strain evidence="12 17">BAL361</strain>
    </source>
</reference>
<dbReference type="EMBL" id="POUM01000009">
    <property type="protein sequence ID" value="PNF59327.1"/>
    <property type="molecule type" value="Genomic_DNA"/>
</dbReference>
<dbReference type="AlphaFoldDB" id="A0A023WXF3"/>
<dbReference type="RefSeq" id="WP_003283463.1">
    <property type="nucleotide sequence ID" value="NZ_CAJQTW010000001.1"/>
</dbReference>
<keyword evidence="4 9" id="KW-1015">Disulfide bond</keyword>
<proteinExistence type="inferred from homology"/>
<evidence type="ECO:0000313" key="13">
    <source>
        <dbReference type="EMBL" id="PNF59327.1"/>
    </source>
</evidence>
<dbReference type="Proteomes" id="UP000235925">
    <property type="component" value="Unassembled WGS sequence"/>
</dbReference>
<evidence type="ECO:0000256" key="2">
    <source>
        <dbReference type="ARBA" id="ARBA00022448"/>
    </source>
</evidence>